<protein>
    <submittedName>
        <fullName evidence="2">Membrane protein</fullName>
    </submittedName>
</protein>
<dbReference type="AlphaFoldDB" id="A0A0F6YSI9"/>
<feature type="transmembrane region" description="Helical" evidence="1">
    <location>
        <begin position="188"/>
        <end position="213"/>
    </location>
</feature>
<accession>A0A0F6YSI9</accession>
<feature type="transmembrane region" description="Helical" evidence="1">
    <location>
        <begin position="120"/>
        <end position="142"/>
    </location>
</feature>
<evidence type="ECO:0000313" key="2">
    <source>
        <dbReference type="EMBL" id="AKF17187.1"/>
    </source>
</evidence>
<proteinExistence type="predicted"/>
<keyword evidence="1" id="KW-0812">Transmembrane</keyword>
<feature type="transmembrane region" description="Helical" evidence="1">
    <location>
        <begin position="79"/>
        <end position="99"/>
    </location>
</feature>
<organism evidence="2">
    <name type="scientific">uncultured bacterium Csd4</name>
    <dbReference type="NCBI Taxonomy" id="1637487"/>
    <lineage>
        <taxon>Bacteria</taxon>
        <taxon>environmental samples</taxon>
    </lineage>
</organism>
<evidence type="ECO:0000256" key="1">
    <source>
        <dbReference type="SAM" id="Phobius"/>
    </source>
</evidence>
<keyword evidence="1" id="KW-1133">Transmembrane helix</keyword>
<feature type="transmembrane region" description="Helical" evidence="1">
    <location>
        <begin position="32"/>
        <end position="53"/>
    </location>
</feature>
<sequence>MEHSWISLYRERGISQCMEATFDSVRENVASWLGLGAVLFLPSALGLATMTTINRNGMYYEDDVWISSLFKVVDAYSPFSYLLLFLGLWGAHLLSYTLLKASQDGRLPGKRLQFAEARKYMRPMLVKTFVVSLFVALTYFLLSLHVLFWLLFLVVGVPLMLLTPIWIIEDDGFIDAFNKCFRLGYVSWFQMVVIFLFMMMLGFLMTFSVFLFWSLSTMFMESVMMEGYSSYSFVAQVLMFISSLLLVYAFFLVLSMVLLSCVYHYGNVSEEQDDTSIESDIENFENL</sequence>
<keyword evidence="1" id="KW-0472">Membrane</keyword>
<dbReference type="EMBL" id="KP843855">
    <property type="protein sequence ID" value="AKF17187.1"/>
    <property type="molecule type" value="Genomic_DNA"/>
</dbReference>
<name>A0A0F6YSI9_9BACT</name>
<feature type="transmembrane region" description="Helical" evidence="1">
    <location>
        <begin position="233"/>
        <end position="259"/>
    </location>
</feature>
<feature type="transmembrane region" description="Helical" evidence="1">
    <location>
        <begin position="148"/>
        <end position="168"/>
    </location>
</feature>
<reference evidence="2" key="1">
    <citation type="journal article" date="2015" name="Appl. Microbiol. Biotechnol.">
        <title>Improved ethanol production from biomass by a rumen metagenomic DNA fragment expressed in Escherichia coli MS04 during fermentation.</title>
        <authorList>
            <person name="Loaces I."/>
            <person name="Amarelle V."/>
            <person name="Munoz-Gutierrez I."/>
            <person name="Fabiano E."/>
            <person name="Martinez A."/>
            <person name="Noya F."/>
        </authorList>
    </citation>
    <scope>NUCLEOTIDE SEQUENCE</scope>
</reference>